<dbReference type="InterPro" id="IPR013320">
    <property type="entry name" value="ConA-like_dom_sf"/>
</dbReference>
<evidence type="ECO:0000313" key="4">
    <source>
        <dbReference type="EMBL" id="OGY64366.1"/>
    </source>
</evidence>
<dbReference type="PANTHER" id="PTHR47635:SF2">
    <property type="entry name" value="LAMG-LIKE JELLYROLL FOLD DOMAIN-CONTAINING PROTEIN"/>
    <property type="match status" value="1"/>
</dbReference>
<dbReference type="SUPFAM" id="SSF49899">
    <property type="entry name" value="Concanavalin A-like lectins/glucanases"/>
    <property type="match status" value="3"/>
</dbReference>
<protein>
    <recommendedName>
        <fullName evidence="3">LamG-like jellyroll fold domain-containing protein</fullName>
    </recommendedName>
</protein>
<dbReference type="SMART" id="SM00560">
    <property type="entry name" value="LamGL"/>
    <property type="match status" value="3"/>
</dbReference>
<organism evidence="4 5">
    <name type="scientific">Candidatus Harrisonbacteria bacterium RIFCSPHIGHO2_12_FULL_48_16</name>
    <dbReference type="NCBI Taxonomy" id="1798405"/>
    <lineage>
        <taxon>Bacteria</taxon>
        <taxon>Candidatus Harrisoniibacteriota</taxon>
    </lineage>
</organism>
<dbReference type="Proteomes" id="UP000177174">
    <property type="component" value="Unassembled WGS sequence"/>
</dbReference>
<name>A0A1G1ZJS7_9BACT</name>
<dbReference type="EMBL" id="MHJH01000020">
    <property type="protein sequence ID" value="OGY64366.1"/>
    <property type="molecule type" value="Genomic_DNA"/>
</dbReference>
<feature type="domain" description="LamG-like jellyroll fold" evidence="3">
    <location>
        <begin position="351"/>
        <end position="485"/>
    </location>
</feature>
<evidence type="ECO:0000259" key="3">
    <source>
        <dbReference type="SMART" id="SM00560"/>
    </source>
</evidence>
<dbReference type="STRING" id="1798405.A3E64_01915"/>
<dbReference type="AlphaFoldDB" id="A0A1G1ZJS7"/>
<dbReference type="PANTHER" id="PTHR47635">
    <property type="entry name" value="CUB DOMAIN-CONTAINING PROTEIN"/>
    <property type="match status" value="1"/>
</dbReference>
<gene>
    <name evidence="4" type="ORF">A3E64_01915</name>
</gene>
<accession>A0A1G1ZJS7</accession>
<dbReference type="Pfam" id="PF13385">
    <property type="entry name" value="Laminin_G_3"/>
    <property type="match status" value="3"/>
</dbReference>
<reference evidence="4 5" key="1">
    <citation type="journal article" date="2016" name="Nat. Commun.">
        <title>Thousands of microbial genomes shed light on interconnected biogeochemical processes in an aquifer system.</title>
        <authorList>
            <person name="Anantharaman K."/>
            <person name="Brown C.T."/>
            <person name="Hug L.A."/>
            <person name="Sharon I."/>
            <person name="Castelle C.J."/>
            <person name="Probst A.J."/>
            <person name="Thomas B.C."/>
            <person name="Singh A."/>
            <person name="Wilkins M.J."/>
            <person name="Karaoz U."/>
            <person name="Brodie E.L."/>
            <person name="Williams K.H."/>
            <person name="Hubbard S.S."/>
            <person name="Banfield J.F."/>
        </authorList>
    </citation>
    <scope>NUCLEOTIDE SEQUENCE [LARGE SCALE GENOMIC DNA]</scope>
</reference>
<dbReference type="InterPro" id="IPR006558">
    <property type="entry name" value="LamG-like"/>
</dbReference>
<feature type="domain" description="LamG-like jellyroll fold" evidence="3">
    <location>
        <begin position="114"/>
        <end position="253"/>
    </location>
</feature>
<proteinExistence type="predicted"/>
<evidence type="ECO:0000313" key="5">
    <source>
        <dbReference type="Proteomes" id="UP000177174"/>
    </source>
</evidence>
<keyword evidence="2" id="KW-1015">Disulfide bond</keyword>
<evidence type="ECO:0000256" key="2">
    <source>
        <dbReference type="ARBA" id="ARBA00023157"/>
    </source>
</evidence>
<evidence type="ECO:0000256" key="1">
    <source>
        <dbReference type="ARBA" id="ARBA00022729"/>
    </source>
</evidence>
<sequence length="721" mass="75923">MKFKKIIIFCIVSALALIIVLGWSPLSAATRKVVNQLRLASTLNDGLVGYWSFDGKDMNWGDSSNEVTDASPSGNSGNISGFGQEGVRPGVVGQALSFDNVNDQVAMGATGLTGDVTATWSAWIKANSTAYVGYDSPVAIIGSTAALGAFSLFLNSTGSGVVSLTYAGGNNCATAAGVVTAGRWYHLVGTKTAGAINTTSTIYVDGVAVSCTGSASTPNVAAGGTTIGSWPGTYFFDGLIDEVRLYNRALSAGEVAYLYNKNAPQNRTTLNKQKNQPNDGLVGYWNFDGNNMNWGTGIVTDVSGQGNDGVVSGMATTTAPAIGVASQALSFDGVNDYIDAATTGFLSNTGTISLWIKAGVYTGTDAVPFSSVIDSNNRIYLDMGTSHTTWDFNIGNGTSVNTYFFSASAVSQNTWHHVVMEWNSTSMWGYLDGVLGSDGTDSFSINNTFWANTVRIGRYAAASPAALFRGQIDEVRVYNRALSAGEVKELYESAAPEFRSKANVSQDTFMKEGLVGYWPFDGKYMNWGTGIATDVSPSGNNGVVSGMATTTAPAVGIAGQALNFDGTNDWINAGSAGSTLTDNFTLSAWIKTSIKTQNDRIIARRSGASTQWDFMKDSSSRLAMFTGTTYTAVPTNTIDDGGWHLATVVINGSSSRFYADGLPIGSTFSPTITAQAVNTEIGSFQSGVASTLFQGSIDEVRVYDRALSAGEVLQLYNATKH</sequence>
<keyword evidence="1" id="KW-0732">Signal</keyword>
<comment type="caution">
    <text evidence="4">The sequence shown here is derived from an EMBL/GenBank/DDBJ whole genome shotgun (WGS) entry which is preliminary data.</text>
</comment>
<dbReference type="Gene3D" id="2.60.120.200">
    <property type="match status" value="3"/>
</dbReference>
<feature type="domain" description="LamG-like jellyroll fold" evidence="3">
    <location>
        <begin position="582"/>
        <end position="710"/>
    </location>
</feature>